<dbReference type="Pfam" id="PF05576">
    <property type="entry name" value="Peptidase_S37"/>
    <property type="match status" value="1"/>
</dbReference>
<organism evidence="4 5">
    <name type="scientific">Sunxiuqinia elliptica</name>
    <dbReference type="NCBI Taxonomy" id="655355"/>
    <lineage>
        <taxon>Bacteria</taxon>
        <taxon>Pseudomonadati</taxon>
        <taxon>Bacteroidota</taxon>
        <taxon>Bacteroidia</taxon>
        <taxon>Marinilabiliales</taxon>
        <taxon>Prolixibacteraceae</taxon>
        <taxon>Sunxiuqinia</taxon>
    </lineage>
</organism>
<dbReference type="InterPro" id="IPR008761">
    <property type="entry name" value="Peptidase_S37"/>
</dbReference>
<gene>
    <name evidence="4" type="ORF">SAMN05216283_101826</name>
</gene>
<reference evidence="4 5" key="1">
    <citation type="submission" date="2016-10" db="EMBL/GenBank/DDBJ databases">
        <authorList>
            <person name="de Groot N.N."/>
        </authorList>
    </citation>
    <scope>NUCLEOTIDE SEQUENCE [LARGE SCALE GENOMIC DNA]</scope>
    <source>
        <strain evidence="4 5">CGMCC 1.9156</strain>
    </source>
</reference>
<dbReference type="ESTHER" id="9bact-a0a1i2cti6">
    <property type="family name" value="Peptidase_S37"/>
</dbReference>
<dbReference type="AlphaFoldDB" id="A0A1I2CTI6"/>
<evidence type="ECO:0000313" key="4">
    <source>
        <dbReference type="EMBL" id="SFE71568.1"/>
    </source>
</evidence>
<sequence>MLSRIILFRAFLVGILSLFLSFSSAGQSLIDFLKNQPEVKSIDTLQGPTFFSETYQISIRQPLNYKDTANGFFLQRIFVNHKAVDRPVVFITEGYAADYAALPNHVNELSSFLSANQICVEHRYFGQSVPAPINWQFLTVENAANDHHHIVQLFKKFYAGKWLNTGISKGGQTALFHRAFFPNDVDATVAYVAPLNFGVEDGRHEPFLQEVGPDSCRQRIHAFQRQVLQKRKQIIPLLNNYAKAHQFTFPMNLNEVLDYLVLEYAFSFWQWGSSCSDIPPADASAEDLFNYLTNISPPSYFSHEGAASFRAFFYQAAAELGYYGYDTSALKDWLVIQSTANYVNQYMIPPGSKPVYSAKSSNELADFLKHKAQNIWLIYGEHDPWTASGAAIRKRGNNHKIILENGDHKTRIRLLPEKKQLKVIKQLNQIMD</sequence>
<evidence type="ECO:0000256" key="1">
    <source>
        <dbReference type="ARBA" id="ARBA00022670"/>
    </source>
</evidence>
<dbReference type="PANTHER" id="PTHR11010">
    <property type="entry name" value="PROTEASE S28 PRO-X CARBOXYPEPTIDASE-RELATED"/>
    <property type="match status" value="1"/>
</dbReference>
<accession>A0A1I2CTI6</accession>
<dbReference type="EMBL" id="FONW01000001">
    <property type="protein sequence ID" value="SFE71568.1"/>
    <property type="molecule type" value="Genomic_DNA"/>
</dbReference>
<dbReference type="Proteomes" id="UP000198964">
    <property type="component" value="Unassembled WGS sequence"/>
</dbReference>
<dbReference type="STRING" id="655355.SAMN05216283_101826"/>
<dbReference type="PANTHER" id="PTHR11010:SF38">
    <property type="entry name" value="LYSOSOMAL PRO-X CARBOXYPEPTIDASE"/>
    <property type="match status" value="1"/>
</dbReference>
<evidence type="ECO:0000256" key="2">
    <source>
        <dbReference type="ARBA" id="ARBA00022729"/>
    </source>
</evidence>
<dbReference type="GO" id="GO:0008239">
    <property type="term" value="F:dipeptidyl-peptidase activity"/>
    <property type="evidence" value="ECO:0007669"/>
    <property type="project" value="TreeGrafter"/>
</dbReference>
<dbReference type="Gene3D" id="3.40.50.1820">
    <property type="entry name" value="alpha/beta hydrolase"/>
    <property type="match status" value="2"/>
</dbReference>
<dbReference type="InterPro" id="IPR029058">
    <property type="entry name" value="AB_hydrolase_fold"/>
</dbReference>
<keyword evidence="5" id="KW-1185">Reference proteome</keyword>
<protein>
    <submittedName>
        <fullName evidence="4">PS-10 peptidase S37</fullName>
    </submittedName>
</protein>
<keyword evidence="1" id="KW-0645">Protease</keyword>
<proteinExistence type="predicted"/>
<name>A0A1I2CTI6_9BACT</name>
<keyword evidence="2" id="KW-0732">Signal</keyword>
<keyword evidence="3" id="KW-0378">Hydrolase</keyword>
<dbReference type="SUPFAM" id="SSF53474">
    <property type="entry name" value="alpha/beta-Hydrolases"/>
    <property type="match status" value="1"/>
</dbReference>
<evidence type="ECO:0000313" key="5">
    <source>
        <dbReference type="Proteomes" id="UP000198964"/>
    </source>
</evidence>
<evidence type="ECO:0000256" key="3">
    <source>
        <dbReference type="ARBA" id="ARBA00022801"/>
    </source>
</evidence>
<dbReference type="GO" id="GO:0006508">
    <property type="term" value="P:proteolysis"/>
    <property type="evidence" value="ECO:0007669"/>
    <property type="project" value="UniProtKB-KW"/>
</dbReference>